<sequence length="103" mass="11604">MSHHRCLVHNCSFYLYPPQPAAGIGFLCLAMEMRRWLLRPLALLTTTTALLLNTSTSTSSSISTAHDLPALLSFKSLITKDPLGALLMDNQQQLQWQYSWLLQ</sequence>
<dbReference type="Gramene" id="AET1Gv20757600.1">
    <property type="protein sequence ID" value="AET1Gv20757600.1"/>
    <property type="gene ID" value="AET1Gv20757600"/>
</dbReference>
<reference evidence="1" key="3">
    <citation type="journal article" date="2017" name="Nature">
        <title>Genome sequence of the progenitor of the wheat D genome Aegilops tauschii.</title>
        <authorList>
            <person name="Luo M.C."/>
            <person name="Gu Y.Q."/>
            <person name="Puiu D."/>
            <person name="Wang H."/>
            <person name="Twardziok S.O."/>
            <person name="Deal K.R."/>
            <person name="Huo N."/>
            <person name="Zhu T."/>
            <person name="Wang L."/>
            <person name="Wang Y."/>
            <person name="McGuire P.E."/>
            <person name="Liu S."/>
            <person name="Long H."/>
            <person name="Ramasamy R.K."/>
            <person name="Rodriguez J.C."/>
            <person name="Van S.L."/>
            <person name="Yuan L."/>
            <person name="Wang Z."/>
            <person name="Xia Z."/>
            <person name="Xiao L."/>
            <person name="Anderson O.D."/>
            <person name="Ouyang S."/>
            <person name="Liang Y."/>
            <person name="Zimin A.V."/>
            <person name="Pertea G."/>
            <person name="Qi P."/>
            <person name="Bennetzen J.L."/>
            <person name="Dai X."/>
            <person name="Dawson M.W."/>
            <person name="Muller H.G."/>
            <person name="Kugler K."/>
            <person name="Rivarola-Duarte L."/>
            <person name="Spannagl M."/>
            <person name="Mayer K.F.X."/>
            <person name="Lu F.H."/>
            <person name="Bevan M.W."/>
            <person name="Leroy P."/>
            <person name="Li P."/>
            <person name="You F.M."/>
            <person name="Sun Q."/>
            <person name="Liu Z."/>
            <person name="Lyons E."/>
            <person name="Wicker T."/>
            <person name="Salzberg S.L."/>
            <person name="Devos K.M."/>
            <person name="Dvorak J."/>
        </authorList>
    </citation>
    <scope>NUCLEOTIDE SEQUENCE [LARGE SCALE GENOMIC DNA]</scope>
    <source>
        <strain evidence="1">cv. AL8/78</strain>
    </source>
</reference>
<protein>
    <submittedName>
        <fullName evidence="1">Uncharacterized protein</fullName>
    </submittedName>
</protein>
<organism evidence="1 2">
    <name type="scientific">Aegilops tauschii subsp. strangulata</name>
    <name type="common">Goatgrass</name>
    <dbReference type="NCBI Taxonomy" id="200361"/>
    <lineage>
        <taxon>Eukaryota</taxon>
        <taxon>Viridiplantae</taxon>
        <taxon>Streptophyta</taxon>
        <taxon>Embryophyta</taxon>
        <taxon>Tracheophyta</taxon>
        <taxon>Spermatophyta</taxon>
        <taxon>Magnoliopsida</taxon>
        <taxon>Liliopsida</taxon>
        <taxon>Poales</taxon>
        <taxon>Poaceae</taxon>
        <taxon>BOP clade</taxon>
        <taxon>Pooideae</taxon>
        <taxon>Triticodae</taxon>
        <taxon>Triticeae</taxon>
        <taxon>Triticinae</taxon>
        <taxon>Aegilops</taxon>
    </lineage>
</organism>
<keyword evidence="2" id="KW-1185">Reference proteome</keyword>
<reference evidence="1" key="4">
    <citation type="submission" date="2019-03" db="UniProtKB">
        <authorList>
            <consortium name="EnsemblPlants"/>
        </authorList>
    </citation>
    <scope>IDENTIFICATION</scope>
</reference>
<evidence type="ECO:0000313" key="1">
    <source>
        <dbReference type="EnsemblPlants" id="AET1Gv20757600.1"/>
    </source>
</evidence>
<accession>A0A452ZG82</accession>
<reference evidence="2" key="2">
    <citation type="journal article" date="2017" name="Nat. Plants">
        <title>The Aegilops tauschii genome reveals multiple impacts of transposons.</title>
        <authorList>
            <person name="Zhao G."/>
            <person name="Zou C."/>
            <person name="Li K."/>
            <person name="Wang K."/>
            <person name="Li T."/>
            <person name="Gao L."/>
            <person name="Zhang X."/>
            <person name="Wang H."/>
            <person name="Yang Z."/>
            <person name="Liu X."/>
            <person name="Jiang W."/>
            <person name="Mao L."/>
            <person name="Kong X."/>
            <person name="Jiao Y."/>
            <person name="Jia J."/>
        </authorList>
    </citation>
    <scope>NUCLEOTIDE SEQUENCE [LARGE SCALE GENOMIC DNA]</scope>
    <source>
        <strain evidence="2">cv. AL8/78</strain>
    </source>
</reference>
<proteinExistence type="predicted"/>
<reference evidence="2" key="1">
    <citation type="journal article" date="2014" name="Science">
        <title>Ancient hybridizations among the ancestral genomes of bread wheat.</title>
        <authorList>
            <consortium name="International Wheat Genome Sequencing Consortium,"/>
            <person name="Marcussen T."/>
            <person name="Sandve S.R."/>
            <person name="Heier L."/>
            <person name="Spannagl M."/>
            <person name="Pfeifer M."/>
            <person name="Jakobsen K.S."/>
            <person name="Wulff B.B."/>
            <person name="Steuernagel B."/>
            <person name="Mayer K.F."/>
            <person name="Olsen O.A."/>
        </authorList>
    </citation>
    <scope>NUCLEOTIDE SEQUENCE [LARGE SCALE GENOMIC DNA]</scope>
    <source>
        <strain evidence="2">cv. AL8/78</strain>
    </source>
</reference>
<evidence type="ECO:0000313" key="2">
    <source>
        <dbReference type="Proteomes" id="UP000015105"/>
    </source>
</evidence>
<reference evidence="1" key="5">
    <citation type="journal article" date="2021" name="G3 (Bethesda)">
        <title>Aegilops tauschii genome assembly Aet v5.0 features greater sequence contiguity and improved annotation.</title>
        <authorList>
            <person name="Wang L."/>
            <person name="Zhu T."/>
            <person name="Rodriguez J.C."/>
            <person name="Deal K.R."/>
            <person name="Dubcovsky J."/>
            <person name="McGuire P.E."/>
            <person name="Lux T."/>
            <person name="Spannagl M."/>
            <person name="Mayer K.F.X."/>
            <person name="Baldrich P."/>
            <person name="Meyers B.C."/>
            <person name="Huo N."/>
            <person name="Gu Y.Q."/>
            <person name="Zhou H."/>
            <person name="Devos K.M."/>
            <person name="Bennetzen J.L."/>
            <person name="Unver T."/>
            <person name="Budak H."/>
            <person name="Gulick P.J."/>
            <person name="Galiba G."/>
            <person name="Kalapos B."/>
            <person name="Nelson D.R."/>
            <person name="Li P."/>
            <person name="You F.M."/>
            <person name="Luo M.C."/>
            <person name="Dvorak J."/>
        </authorList>
    </citation>
    <scope>NUCLEOTIDE SEQUENCE [LARGE SCALE GENOMIC DNA]</scope>
    <source>
        <strain evidence="1">cv. AL8/78</strain>
    </source>
</reference>
<dbReference type="EnsemblPlants" id="AET1Gv20757600.1">
    <property type="protein sequence ID" value="AET1Gv20757600.1"/>
    <property type="gene ID" value="AET1Gv20757600"/>
</dbReference>
<dbReference type="AlphaFoldDB" id="A0A452ZG82"/>
<dbReference type="Proteomes" id="UP000015105">
    <property type="component" value="Chromosome 1D"/>
</dbReference>
<name>A0A452ZG82_AEGTS</name>